<evidence type="ECO:0000256" key="3">
    <source>
        <dbReference type="ARBA" id="ARBA00022448"/>
    </source>
</evidence>
<feature type="signal peptide" evidence="5">
    <location>
        <begin position="1"/>
        <end position="22"/>
    </location>
</feature>
<accession>A0A0R2BHL9</accession>
<evidence type="ECO:0000313" key="8">
    <source>
        <dbReference type="Proteomes" id="UP000051813"/>
    </source>
</evidence>
<dbReference type="CDD" id="cd08504">
    <property type="entry name" value="PBP2_OppA"/>
    <property type="match status" value="1"/>
</dbReference>
<dbReference type="GO" id="GO:0015833">
    <property type="term" value="P:peptide transport"/>
    <property type="evidence" value="ECO:0007669"/>
    <property type="project" value="TreeGrafter"/>
</dbReference>
<proteinExistence type="inferred from homology"/>
<name>A0A0R2BHL9_9LACO</name>
<dbReference type="Gene3D" id="3.10.105.10">
    <property type="entry name" value="Dipeptide-binding Protein, Domain 3"/>
    <property type="match status" value="1"/>
</dbReference>
<protein>
    <submittedName>
        <fullName evidence="7">Abc-type oligopeptide transport system, periplasmic component</fullName>
    </submittedName>
</protein>
<dbReference type="GO" id="GO:0030313">
    <property type="term" value="C:cell envelope"/>
    <property type="evidence" value="ECO:0007669"/>
    <property type="project" value="UniProtKB-SubCell"/>
</dbReference>
<dbReference type="PANTHER" id="PTHR30290:SF10">
    <property type="entry name" value="PERIPLASMIC OLIGOPEPTIDE-BINDING PROTEIN-RELATED"/>
    <property type="match status" value="1"/>
</dbReference>
<feature type="chain" id="PRO_5039530503" evidence="5">
    <location>
        <begin position="23"/>
        <end position="666"/>
    </location>
</feature>
<dbReference type="RefSeq" id="WP_057756514.1">
    <property type="nucleotide sequence ID" value="NZ_AYYK01000008.1"/>
</dbReference>
<dbReference type="AlphaFoldDB" id="A0A0R2BHL9"/>
<keyword evidence="4 5" id="KW-0732">Signal</keyword>
<evidence type="ECO:0000256" key="5">
    <source>
        <dbReference type="SAM" id="SignalP"/>
    </source>
</evidence>
<evidence type="ECO:0000256" key="4">
    <source>
        <dbReference type="ARBA" id="ARBA00022729"/>
    </source>
</evidence>
<dbReference type="Gene3D" id="3.90.76.10">
    <property type="entry name" value="Dipeptide-binding Protein, Domain 1"/>
    <property type="match status" value="1"/>
</dbReference>
<dbReference type="PROSITE" id="PS51257">
    <property type="entry name" value="PROKAR_LIPOPROTEIN"/>
    <property type="match status" value="1"/>
</dbReference>
<dbReference type="SUPFAM" id="SSF53850">
    <property type="entry name" value="Periplasmic binding protein-like II"/>
    <property type="match status" value="1"/>
</dbReference>
<organism evidence="7 8">
    <name type="scientific">Lapidilactobacillus dextrinicus DSM 20335</name>
    <dbReference type="NCBI Taxonomy" id="1423738"/>
    <lineage>
        <taxon>Bacteria</taxon>
        <taxon>Bacillati</taxon>
        <taxon>Bacillota</taxon>
        <taxon>Bacilli</taxon>
        <taxon>Lactobacillales</taxon>
        <taxon>Lactobacillaceae</taxon>
        <taxon>Lapidilactobacillus</taxon>
    </lineage>
</organism>
<evidence type="ECO:0000313" key="7">
    <source>
        <dbReference type="EMBL" id="KRM79000.1"/>
    </source>
</evidence>
<dbReference type="PATRIC" id="fig|1423738.3.peg.159"/>
<comment type="caution">
    <text evidence="7">The sequence shown here is derived from an EMBL/GenBank/DDBJ whole genome shotgun (WGS) entry which is preliminary data.</text>
</comment>
<reference evidence="7 8" key="1">
    <citation type="journal article" date="2015" name="Genome Announc.">
        <title>Expanding the biotechnology potential of lactobacilli through comparative genomics of 213 strains and associated genera.</title>
        <authorList>
            <person name="Sun Z."/>
            <person name="Harris H.M."/>
            <person name="McCann A."/>
            <person name="Guo C."/>
            <person name="Argimon S."/>
            <person name="Zhang W."/>
            <person name="Yang X."/>
            <person name="Jeffery I.B."/>
            <person name="Cooney J.C."/>
            <person name="Kagawa T.F."/>
            <person name="Liu W."/>
            <person name="Song Y."/>
            <person name="Salvetti E."/>
            <person name="Wrobel A."/>
            <person name="Rasinkangas P."/>
            <person name="Parkhill J."/>
            <person name="Rea M.C."/>
            <person name="O'Sullivan O."/>
            <person name="Ritari J."/>
            <person name="Douillard F.P."/>
            <person name="Paul Ross R."/>
            <person name="Yang R."/>
            <person name="Briner A.E."/>
            <person name="Felis G.E."/>
            <person name="de Vos W.M."/>
            <person name="Barrangou R."/>
            <person name="Klaenhammer T.R."/>
            <person name="Caufield P.W."/>
            <person name="Cui Y."/>
            <person name="Zhang H."/>
            <person name="O'Toole P.W."/>
        </authorList>
    </citation>
    <scope>NUCLEOTIDE SEQUENCE [LARGE SCALE GENOMIC DNA]</scope>
    <source>
        <strain evidence="7 8">DSM 20335</strain>
    </source>
</reference>
<dbReference type="OrthoDB" id="2255988at2"/>
<dbReference type="InterPro" id="IPR039424">
    <property type="entry name" value="SBP_5"/>
</dbReference>
<keyword evidence="3" id="KW-0813">Transport</keyword>
<comment type="subcellular location">
    <subcellularLocation>
        <location evidence="1">Cell envelope</location>
    </subcellularLocation>
</comment>
<dbReference type="PANTHER" id="PTHR30290">
    <property type="entry name" value="PERIPLASMIC BINDING COMPONENT OF ABC TRANSPORTER"/>
    <property type="match status" value="1"/>
</dbReference>
<feature type="domain" description="Solute-binding protein family 5" evidence="6">
    <location>
        <begin position="80"/>
        <end position="525"/>
    </location>
</feature>
<sequence length="666" mass="72791">MKWQKKGLLTAMLVGIALMGAACGNKSSSSSSNSKTSEYNYVYSTDPDNFDYTVTSRATNSDHLVNFVNGLLENDKYGRLVGAMAKSWDVSKDGKTYTYHLRNNINWVDSQGNPYAKVTAKDFVTGLKHAVDAKSETLYIVQNSIVGLNDYASGKTKDFSKVGVKALDDKTVQYTLNKPENYWNSKLTYGVMYPVNAKFLKSQGKNFGNASTNGILYNGPFILSNFTSKSVIEYKKNANYWDKKHVYLNDIKLTYNDGSNPDGLYKSYIKGDFTQSRVYPTSADYKNVVKNSKDNIIWGDQDSSNYGFVFNLNRQSYNATSKKTTKAKEDAKKAILNRNFRLAIRFGFNKAAYNAQSTGNDGAAKSLRNELTPPSFVQVDGKDYGDAVAKDLAQYDSAAFGNVNLADAQDGTYDPAKAKEYFAKAKKELQAQGVSFPIHLDLPADQKAALTLNKAKSFKSTVEKNLGKNNVVVDIQLLSEDKYLAATYQATTAAASDYDISNASGWTPDFEDPSSYLEIYNPNSGSNLMNLGLDVGASKTAGDAAAKKAINMSEYGDLLAKADAITDDTNARYAAFAKAEAWLLNSGIQITTNSQGGTPVVTNVVPYTGIYAQSGLYSSSNSQPGISASYKGVKLQAKPVTITQQNKAHKAWLAKRAEIAKEEASK</sequence>
<gene>
    <name evidence="7" type="ORF">FC84_GL000157</name>
</gene>
<keyword evidence="8" id="KW-1185">Reference proteome</keyword>
<dbReference type="STRING" id="1423738.FC84_GL000157"/>
<dbReference type="GO" id="GO:1904680">
    <property type="term" value="F:peptide transmembrane transporter activity"/>
    <property type="evidence" value="ECO:0007669"/>
    <property type="project" value="TreeGrafter"/>
</dbReference>
<evidence type="ECO:0000256" key="1">
    <source>
        <dbReference type="ARBA" id="ARBA00004196"/>
    </source>
</evidence>
<evidence type="ECO:0000256" key="2">
    <source>
        <dbReference type="ARBA" id="ARBA00005695"/>
    </source>
</evidence>
<comment type="similarity">
    <text evidence="2">Belongs to the bacterial solute-binding protein 5 family.</text>
</comment>
<dbReference type="Gene3D" id="3.40.190.10">
    <property type="entry name" value="Periplasmic binding protein-like II"/>
    <property type="match status" value="1"/>
</dbReference>
<dbReference type="EMBL" id="AYYK01000008">
    <property type="protein sequence ID" value="KRM79000.1"/>
    <property type="molecule type" value="Genomic_DNA"/>
</dbReference>
<dbReference type="Pfam" id="PF00496">
    <property type="entry name" value="SBP_bac_5"/>
    <property type="match status" value="1"/>
</dbReference>
<evidence type="ECO:0000259" key="6">
    <source>
        <dbReference type="Pfam" id="PF00496"/>
    </source>
</evidence>
<dbReference type="Proteomes" id="UP000051813">
    <property type="component" value="Unassembled WGS sequence"/>
</dbReference>
<dbReference type="InterPro" id="IPR000914">
    <property type="entry name" value="SBP_5_dom"/>
</dbReference>